<comment type="catalytic activity">
    <reaction evidence="9 10">
        <text>CMP + ATP = CDP + ADP</text>
        <dbReference type="Rhea" id="RHEA:11600"/>
        <dbReference type="ChEBI" id="CHEBI:30616"/>
        <dbReference type="ChEBI" id="CHEBI:58069"/>
        <dbReference type="ChEBI" id="CHEBI:60377"/>
        <dbReference type="ChEBI" id="CHEBI:456216"/>
        <dbReference type="EC" id="2.7.4.25"/>
    </reaction>
</comment>
<reference evidence="11" key="1">
    <citation type="journal article" date="2020" name="mSystems">
        <title>Genome- and Community-Level Interaction Insights into Carbon Utilization and Element Cycling Functions of Hydrothermarchaeota in Hydrothermal Sediment.</title>
        <authorList>
            <person name="Zhou Z."/>
            <person name="Liu Y."/>
            <person name="Xu W."/>
            <person name="Pan J."/>
            <person name="Luo Z.H."/>
            <person name="Li M."/>
        </authorList>
    </citation>
    <scope>NUCLEOTIDE SEQUENCE [LARGE SCALE GENOMIC DNA]</scope>
    <source>
        <strain evidence="11">SpSt-123</strain>
    </source>
</reference>
<evidence type="ECO:0000256" key="6">
    <source>
        <dbReference type="ARBA" id="ARBA00022777"/>
    </source>
</evidence>
<dbReference type="Gene3D" id="3.40.50.300">
    <property type="entry name" value="P-loop containing nucleotide triphosphate hydrolases"/>
    <property type="match status" value="1"/>
</dbReference>
<name>A0A7C1IF67_9CREN</name>
<keyword evidence="3 10" id="KW-0963">Cytoplasm</keyword>
<protein>
    <recommendedName>
        <fullName evidence="10">Cytidylate kinase</fullName>
        <shortName evidence="10">CK</shortName>
        <ecNumber evidence="10">2.7.4.25</ecNumber>
    </recommendedName>
    <alternativeName>
        <fullName evidence="10">Cytidine monophosphate kinase</fullName>
        <shortName evidence="10">CMP kinase</shortName>
    </alternativeName>
</protein>
<evidence type="ECO:0000256" key="10">
    <source>
        <dbReference type="HAMAP-Rule" id="MF_00239"/>
    </source>
</evidence>
<dbReference type="InterPro" id="IPR011892">
    <property type="entry name" value="Cyt_kin_arch"/>
</dbReference>
<comment type="similarity">
    <text evidence="2 10">Belongs to the cytidylate kinase family. Type 2 subfamily.</text>
</comment>
<dbReference type="InterPro" id="IPR011994">
    <property type="entry name" value="Cytidylate_kinase_dom"/>
</dbReference>
<evidence type="ECO:0000256" key="7">
    <source>
        <dbReference type="ARBA" id="ARBA00022840"/>
    </source>
</evidence>
<dbReference type="NCBIfam" id="TIGR02173">
    <property type="entry name" value="cyt_kin_arch"/>
    <property type="match status" value="1"/>
</dbReference>
<evidence type="ECO:0000256" key="9">
    <source>
        <dbReference type="ARBA" id="ARBA00048478"/>
    </source>
</evidence>
<keyword evidence="6 10" id="KW-0418">Kinase</keyword>
<evidence type="ECO:0000256" key="4">
    <source>
        <dbReference type="ARBA" id="ARBA00022679"/>
    </source>
</evidence>
<feature type="binding site" evidence="10">
    <location>
        <begin position="13"/>
        <end position="21"/>
    </location>
    <ligand>
        <name>ATP</name>
        <dbReference type="ChEBI" id="CHEBI:30616"/>
    </ligand>
</feature>
<dbReference type="InterPro" id="IPR027417">
    <property type="entry name" value="P-loop_NTPase"/>
</dbReference>
<dbReference type="CDD" id="cd02020">
    <property type="entry name" value="CMPK"/>
    <property type="match status" value="1"/>
</dbReference>
<dbReference type="Pfam" id="PF13207">
    <property type="entry name" value="AAA_17"/>
    <property type="match status" value="1"/>
</dbReference>
<evidence type="ECO:0000256" key="1">
    <source>
        <dbReference type="ARBA" id="ARBA00004496"/>
    </source>
</evidence>
<evidence type="ECO:0000256" key="8">
    <source>
        <dbReference type="ARBA" id="ARBA00047615"/>
    </source>
</evidence>
<dbReference type="GO" id="GO:0005737">
    <property type="term" value="C:cytoplasm"/>
    <property type="evidence" value="ECO:0007669"/>
    <property type="project" value="UniProtKB-SubCell"/>
</dbReference>
<dbReference type="HAMAP" id="MF_00239">
    <property type="entry name" value="Cytidyl_kinase_type2"/>
    <property type="match status" value="1"/>
</dbReference>
<keyword evidence="4 10" id="KW-0808">Transferase</keyword>
<gene>
    <name evidence="10" type="primary">cmk</name>
    <name evidence="11" type="ORF">ENO04_02030</name>
</gene>
<proteinExistence type="inferred from homology"/>
<organism evidence="11">
    <name type="scientific">Fervidicoccus fontis</name>
    <dbReference type="NCBI Taxonomy" id="683846"/>
    <lineage>
        <taxon>Archaea</taxon>
        <taxon>Thermoproteota</taxon>
        <taxon>Thermoprotei</taxon>
        <taxon>Fervidicoccales</taxon>
        <taxon>Fervidicoccaceae</taxon>
        <taxon>Fervidicoccus</taxon>
    </lineage>
</organism>
<keyword evidence="5 10" id="KW-0547">Nucleotide-binding</keyword>
<sequence length="187" mass="21093">MERGRGPVIAVSGSPGSGKTTYARYLSEKLGLRFISGGKVFRELAREKGLSLIELNKLASVDPRIDIELEKKLLEEAMKGNVVIESHLAGWTLRGVADVLIYVKASLKSRLERISKRENRLIDDVLMETSWREAIEANRFLSLYAINITDLTHFDIVLDTTYLSEEEAKELLLSLTRAILKKRLMTS</sequence>
<evidence type="ECO:0000256" key="2">
    <source>
        <dbReference type="ARBA" id="ARBA00011005"/>
    </source>
</evidence>
<dbReference type="GO" id="GO:0005524">
    <property type="term" value="F:ATP binding"/>
    <property type="evidence" value="ECO:0007669"/>
    <property type="project" value="UniProtKB-UniRule"/>
</dbReference>
<dbReference type="GO" id="GO:0006220">
    <property type="term" value="P:pyrimidine nucleotide metabolic process"/>
    <property type="evidence" value="ECO:0007669"/>
    <property type="project" value="UniProtKB-UniRule"/>
</dbReference>
<evidence type="ECO:0000313" key="11">
    <source>
        <dbReference type="EMBL" id="HDS10391.1"/>
    </source>
</evidence>
<evidence type="ECO:0000256" key="3">
    <source>
        <dbReference type="ARBA" id="ARBA00022490"/>
    </source>
</evidence>
<dbReference type="EMBL" id="DSDY01000064">
    <property type="protein sequence ID" value="HDS10391.1"/>
    <property type="molecule type" value="Genomic_DNA"/>
</dbReference>
<comment type="subcellular location">
    <subcellularLocation>
        <location evidence="1 10">Cytoplasm</location>
    </subcellularLocation>
</comment>
<dbReference type="AlphaFoldDB" id="A0A7C1IF67"/>
<accession>A0A7C1IF67</accession>
<comment type="caution">
    <text evidence="11">The sequence shown here is derived from an EMBL/GenBank/DDBJ whole genome shotgun (WGS) entry which is preliminary data.</text>
</comment>
<dbReference type="EC" id="2.7.4.25" evidence="10"/>
<keyword evidence="7 10" id="KW-0067">ATP-binding</keyword>
<dbReference type="SUPFAM" id="SSF52540">
    <property type="entry name" value="P-loop containing nucleoside triphosphate hydrolases"/>
    <property type="match status" value="1"/>
</dbReference>
<evidence type="ECO:0000256" key="5">
    <source>
        <dbReference type="ARBA" id="ARBA00022741"/>
    </source>
</evidence>
<comment type="catalytic activity">
    <reaction evidence="8 10">
        <text>dCMP + ATP = dCDP + ADP</text>
        <dbReference type="Rhea" id="RHEA:25094"/>
        <dbReference type="ChEBI" id="CHEBI:30616"/>
        <dbReference type="ChEBI" id="CHEBI:57566"/>
        <dbReference type="ChEBI" id="CHEBI:58593"/>
        <dbReference type="ChEBI" id="CHEBI:456216"/>
        <dbReference type="EC" id="2.7.4.25"/>
    </reaction>
</comment>
<dbReference type="GO" id="GO:0036431">
    <property type="term" value="F:dCMP kinase activity"/>
    <property type="evidence" value="ECO:0007669"/>
    <property type="project" value="InterPro"/>
</dbReference>